<evidence type="ECO:0000313" key="4">
    <source>
        <dbReference type="Proteomes" id="UP000078340"/>
    </source>
</evidence>
<feature type="region of interest" description="Disordered" evidence="1">
    <location>
        <begin position="1"/>
        <end position="35"/>
    </location>
</feature>
<dbReference type="Proteomes" id="UP000078340">
    <property type="component" value="Unassembled WGS sequence"/>
</dbReference>
<comment type="caution">
    <text evidence="3">The sequence shown here is derived from an EMBL/GenBank/DDBJ whole genome shotgun (WGS) entry which is preliminary data.</text>
</comment>
<evidence type="ECO:0000256" key="1">
    <source>
        <dbReference type="SAM" id="MobiDB-lite"/>
    </source>
</evidence>
<gene>
    <name evidence="2" type="ORF">VFPBJ_04754</name>
    <name evidence="3" type="ORF">VFPFJ_03950</name>
</gene>
<name>A0A179HS00_PURLI</name>
<reference evidence="3 4" key="1">
    <citation type="submission" date="2016-02" db="EMBL/GenBank/DDBJ databases">
        <title>Biosynthesis of antibiotic leucinostatins and their inhibition on Phytophthora in bio-control Purpureocillium lilacinum.</title>
        <authorList>
            <person name="Wang G."/>
            <person name="Liu Z."/>
            <person name="Lin R."/>
            <person name="Li E."/>
            <person name="Mao Z."/>
            <person name="Ling J."/>
            <person name="Yin W."/>
            <person name="Xie B."/>
        </authorList>
    </citation>
    <scope>NUCLEOTIDE SEQUENCE [LARGE SCALE GENOMIC DNA]</scope>
    <source>
        <strain evidence="2">PLBJ-1</strain>
        <strain evidence="3">PLFJ-1</strain>
    </source>
</reference>
<sequence length="71" mass="7534">MGEDSMPLKSSNRRHGYSVRIPEITGPGGQVPRRGSLTLARCSTVASIEQAMVHFSNALAFSNTANQQCGG</sequence>
<organism evidence="3 4">
    <name type="scientific">Purpureocillium lilacinum</name>
    <name type="common">Paecilomyces lilacinus</name>
    <dbReference type="NCBI Taxonomy" id="33203"/>
    <lineage>
        <taxon>Eukaryota</taxon>
        <taxon>Fungi</taxon>
        <taxon>Dikarya</taxon>
        <taxon>Ascomycota</taxon>
        <taxon>Pezizomycotina</taxon>
        <taxon>Sordariomycetes</taxon>
        <taxon>Hypocreomycetidae</taxon>
        <taxon>Hypocreales</taxon>
        <taxon>Ophiocordycipitaceae</taxon>
        <taxon>Purpureocillium</taxon>
    </lineage>
</organism>
<dbReference type="EMBL" id="LSBH01000003">
    <property type="protein sequence ID" value="OAQ82170.1"/>
    <property type="molecule type" value="Genomic_DNA"/>
</dbReference>
<proteinExistence type="predicted"/>
<dbReference type="EMBL" id="LSBI01000003">
    <property type="protein sequence ID" value="OAQ92210.1"/>
    <property type="molecule type" value="Genomic_DNA"/>
</dbReference>
<evidence type="ECO:0000313" key="2">
    <source>
        <dbReference type="EMBL" id="OAQ82170.1"/>
    </source>
</evidence>
<evidence type="ECO:0000313" key="3">
    <source>
        <dbReference type="EMBL" id="OAQ92210.1"/>
    </source>
</evidence>
<accession>A0A179HS00</accession>
<dbReference type="Proteomes" id="UP000078240">
    <property type="component" value="Unassembled WGS sequence"/>
</dbReference>
<protein>
    <submittedName>
        <fullName evidence="3">Uncharacterized protein</fullName>
    </submittedName>
</protein>
<dbReference type="AlphaFoldDB" id="A0A179HS00"/>